<dbReference type="InterPro" id="IPR046335">
    <property type="entry name" value="LacI/GalR-like_sensor"/>
</dbReference>
<evidence type="ECO:0000313" key="6">
    <source>
        <dbReference type="Proteomes" id="UP001595803"/>
    </source>
</evidence>
<dbReference type="PROSITE" id="PS50932">
    <property type="entry name" value="HTH_LACI_2"/>
    <property type="match status" value="1"/>
</dbReference>
<dbReference type="SMART" id="SM00354">
    <property type="entry name" value="HTH_LACI"/>
    <property type="match status" value="1"/>
</dbReference>
<dbReference type="RefSeq" id="WP_322474938.1">
    <property type="nucleotide sequence ID" value="NZ_JBHRZG010000012.1"/>
</dbReference>
<protein>
    <submittedName>
        <fullName evidence="5">LacI family DNA-binding transcriptional regulator</fullName>
    </submittedName>
</protein>
<dbReference type="Pfam" id="PF00356">
    <property type="entry name" value="LacI"/>
    <property type="match status" value="1"/>
</dbReference>
<reference evidence="6" key="1">
    <citation type="journal article" date="2019" name="Int. J. Syst. Evol. Microbiol.">
        <title>The Global Catalogue of Microorganisms (GCM) 10K type strain sequencing project: providing services to taxonomists for standard genome sequencing and annotation.</title>
        <authorList>
            <consortium name="The Broad Institute Genomics Platform"/>
            <consortium name="The Broad Institute Genome Sequencing Center for Infectious Disease"/>
            <person name="Wu L."/>
            <person name="Ma J."/>
        </authorList>
    </citation>
    <scope>NUCLEOTIDE SEQUENCE [LARGE SCALE GENOMIC DNA]</scope>
    <source>
        <strain evidence="6">CCTCC AB 2017081</strain>
    </source>
</reference>
<dbReference type="CDD" id="cd01392">
    <property type="entry name" value="HTH_LacI"/>
    <property type="match status" value="1"/>
</dbReference>
<keyword evidence="3" id="KW-0804">Transcription</keyword>
<dbReference type="Pfam" id="PF13377">
    <property type="entry name" value="Peripla_BP_3"/>
    <property type="match status" value="1"/>
</dbReference>
<gene>
    <name evidence="5" type="ORF">ACFOSB_12155</name>
</gene>
<keyword evidence="2 5" id="KW-0238">DNA-binding</keyword>
<dbReference type="PANTHER" id="PTHR30146">
    <property type="entry name" value="LACI-RELATED TRANSCRIPTIONAL REPRESSOR"/>
    <property type="match status" value="1"/>
</dbReference>
<dbReference type="Gene3D" id="1.10.260.40">
    <property type="entry name" value="lambda repressor-like DNA-binding domains"/>
    <property type="match status" value="1"/>
</dbReference>
<evidence type="ECO:0000256" key="2">
    <source>
        <dbReference type="ARBA" id="ARBA00023125"/>
    </source>
</evidence>
<dbReference type="PANTHER" id="PTHR30146:SF153">
    <property type="entry name" value="LACTOSE OPERON REPRESSOR"/>
    <property type="match status" value="1"/>
</dbReference>
<sequence length="329" mass="35087">MPPVTLRDVARHAGVSHQTVSNVLNGHPHVLATTRDRVLAAILALDYHPHQAAKALREARVTTLCCTFCGHDPENIDDPYRNLVQSAFIAEAQGHGYSVTTAFIGEDGDLAPLRQRFLQRQFGGTVLVGTTLTSAQLRTIQGWSLPTVLFDHALPDTVSISADYAAGMAALVQRHVATGRRHLALIIPVADPGSTSVERREAFLQACAQHGVQGRLVDGDWSYASGYRAMQALWAGDHPPDAVLGGNDRMGTGALRAAHDLGLAVPADVGISGFDDFQFAQFTTPALTTVRIPHGDMARHAVRALITVLGGGTPPSRVVPLSLTVRESA</sequence>
<dbReference type="PRINTS" id="PR00036">
    <property type="entry name" value="HTHLACI"/>
</dbReference>
<evidence type="ECO:0000259" key="4">
    <source>
        <dbReference type="PROSITE" id="PS50932"/>
    </source>
</evidence>
<keyword evidence="1" id="KW-0805">Transcription regulation</keyword>
<name>A0ABV7Z9A4_9DEIO</name>
<evidence type="ECO:0000313" key="5">
    <source>
        <dbReference type="EMBL" id="MFC3833613.1"/>
    </source>
</evidence>
<dbReference type="GO" id="GO:0003677">
    <property type="term" value="F:DNA binding"/>
    <property type="evidence" value="ECO:0007669"/>
    <property type="project" value="UniProtKB-KW"/>
</dbReference>
<dbReference type="SUPFAM" id="SSF47413">
    <property type="entry name" value="lambda repressor-like DNA-binding domains"/>
    <property type="match status" value="1"/>
</dbReference>
<accession>A0ABV7Z9A4</accession>
<comment type="caution">
    <text evidence="5">The sequence shown here is derived from an EMBL/GenBank/DDBJ whole genome shotgun (WGS) entry which is preliminary data.</text>
</comment>
<proteinExistence type="predicted"/>
<keyword evidence="6" id="KW-1185">Reference proteome</keyword>
<dbReference type="CDD" id="cd06267">
    <property type="entry name" value="PBP1_LacI_sugar_binding-like"/>
    <property type="match status" value="1"/>
</dbReference>
<organism evidence="5 6">
    <name type="scientific">Deinococcus rufus</name>
    <dbReference type="NCBI Taxonomy" id="2136097"/>
    <lineage>
        <taxon>Bacteria</taxon>
        <taxon>Thermotogati</taxon>
        <taxon>Deinococcota</taxon>
        <taxon>Deinococci</taxon>
        <taxon>Deinococcales</taxon>
        <taxon>Deinococcaceae</taxon>
        <taxon>Deinococcus</taxon>
    </lineage>
</organism>
<evidence type="ECO:0000256" key="3">
    <source>
        <dbReference type="ARBA" id="ARBA00023163"/>
    </source>
</evidence>
<dbReference type="InterPro" id="IPR010982">
    <property type="entry name" value="Lambda_DNA-bd_dom_sf"/>
</dbReference>
<dbReference type="InterPro" id="IPR000843">
    <property type="entry name" value="HTH_LacI"/>
</dbReference>
<dbReference type="Proteomes" id="UP001595803">
    <property type="component" value="Unassembled WGS sequence"/>
</dbReference>
<feature type="domain" description="HTH lacI-type" evidence="4">
    <location>
        <begin position="4"/>
        <end position="58"/>
    </location>
</feature>
<dbReference type="PROSITE" id="PS00356">
    <property type="entry name" value="HTH_LACI_1"/>
    <property type="match status" value="1"/>
</dbReference>
<dbReference type="EMBL" id="JBHRZG010000012">
    <property type="protein sequence ID" value="MFC3833613.1"/>
    <property type="molecule type" value="Genomic_DNA"/>
</dbReference>
<dbReference type="Gene3D" id="3.40.50.2300">
    <property type="match status" value="2"/>
</dbReference>
<dbReference type="InterPro" id="IPR028082">
    <property type="entry name" value="Peripla_BP_I"/>
</dbReference>
<evidence type="ECO:0000256" key="1">
    <source>
        <dbReference type="ARBA" id="ARBA00023015"/>
    </source>
</evidence>
<dbReference type="SUPFAM" id="SSF53822">
    <property type="entry name" value="Periplasmic binding protein-like I"/>
    <property type="match status" value="1"/>
</dbReference>